<reference evidence="3 4" key="1">
    <citation type="submission" date="2018-07" db="EMBL/GenBank/DDBJ databases">
        <title>Genomic Encyclopedia of Type Strains, Phase IV (KMG-IV): sequencing the most valuable type-strain genomes for metagenomic binning, comparative biology and taxonomic classification.</title>
        <authorList>
            <person name="Goeker M."/>
        </authorList>
    </citation>
    <scope>NUCLEOTIDE SEQUENCE [LARGE SCALE GENOMIC DNA]</scope>
    <source>
        <strain evidence="3 4">DSM 101478</strain>
    </source>
</reference>
<organism evidence="3 4">
    <name type="scientific">Marinirhabdus gelatinilytica</name>
    <dbReference type="NCBI Taxonomy" id="1703343"/>
    <lineage>
        <taxon>Bacteria</taxon>
        <taxon>Pseudomonadati</taxon>
        <taxon>Bacteroidota</taxon>
        <taxon>Flavobacteriia</taxon>
        <taxon>Flavobacteriales</taxon>
        <taxon>Flavobacteriaceae</taxon>
    </lineage>
</organism>
<dbReference type="AlphaFoldDB" id="A0A370QFK5"/>
<keyword evidence="1" id="KW-1133">Transmembrane helix</keyword>
<evidence type="ECO:0000256" key="1">
    <source>
        <dbReference type="SAM" id="Phobius"/>
    </source>
</evidence>
<sequence length="113" mass="13459">MNSNNFSNKELTQKQKLEKAKKRVEKIKGFYSHAIVYAIVNLLILLSSMGFFTNGFVNLHMPSWGYFTTPFFWGIGLFFHGLSVFKTGFLKKWEQRKIQEYLEKEERDFEKFN</sequence>
<dbReference type="RefSeq" id="WP_115123342.1">
    <property type="nucleotide sequence ID" value="NZ_QRAO01000002.1"/>
</dbReference>
<gene>
    <name evidence="3" type="ORF">C8D94_102324</name>
</gene>
<keyword evidence="1" id="KW-0472">Membrane</keyword>
<dbReference type="OrthoDB" id="8965954at2"/>
<dbReference type="EMBL" id="QRAO01000002">
    <property type="protein sequence ID" value="RDK87142.1"/>
    <property type="molecule type" value="Genomic_DNA"/>
</dbReference>
<dbReference type="Proteomes" id="UP000255317">
    <property type="component" value="Unassembled WGS sequence"/>
</dbReference>
<keyword evidence="4" id="KW-1185">Reference proteome</keyword>
<dbReference type="Pfam" id="PF13239">
    <property type="entry name" value="2TM"/>
    <property type="match status" value="1"/>
</dbReference>
<dbReference type="InterPro" id="IPR025698">
    <property type="entry name" value="2TM_dom"/>
</dbReference>
<proteinExistence type="predicted"/>
<evidence type="ECO:0000313" key="3">
    <source>
        <dbReference type="EMBL" id="RDK87142.1"/>
    </source>
</evidence>
<evidence type="ECO:0000313" key="4">
    <source>
        <dbReference type="Proteomes" id="UP000255317"/>
    </source>
</evidence>
<evidence type="ECO:0000259" key="2">
    <source>
        <dbReference type="Pfam" id="PF13239"/>
    </source>
</evidence>
<feature type="domain" description="2TM" evidence="2">
    <location>
        <begin position="18"/>
        <end position="103"/>
    </location>
</feature>
<protein>
    <submittedName>
        <fullName evidence="3">2TM domain-containing protein</fullName>
    </submittedName>
</protein>
<comment type="caution">
    <text evidence="3">The sequence shown here is derived from an EMBL/GenBank/DDBJ whole genome shotgun (WGS) entry which is preliminary data.</text>
</comment>
<name>A0A370QFK5_9FLAO</name>
<accession>A0A370QFK5</accession>
<feature type="transmembrane region" description="Helical" evidence="1">
    <location>
        <begin position="71"/>
        <end position="89"/>
    </location>
</feature>
<keyword evidence="1" id="KW-0812">Transmembrane</keyword>
<feature type="transmembrane region" description="Helical" evidence="1">
    <location>
        <begin position="30"/>
        <end position="51"/>
    </location>
</feature>